<feature type="transmembrane region" description="Helical" evidence="6">
    <location>
        <begin position="377"/>
        <end position="396"/>
    </location>
</feature>
<comment type="caution">
    <text evidence="8">The sequence shown here is derived from an EMBL/GenBank/DDBJ whole genome shotgun (WGS) entry which is preliminary data.</text>
</comment>
<dbReference type="InterPro" id="IPR018045">
    <property type="entry name" value="S04_transporter_CS"/>
</dbReference>
<evidence type="ECO:0000256" key="2">
    <source>
        <dbReference type="ARBA" id="ARBA00022692"/>
    </source>
</evidence>
<feature type="domain" description="SLC26A/SulP transporter" evidence="7">
    <location>
        <begin position="79"/>
        <end position="467"/>
    </location>
</feature>
<dbReference type="PANTHER" id="PTHR11814">
    <property type="entry name" value="SULFATE TRANSPORTER"/>
    <property type="match status" value="1"/>
</dbReference>
<keyword evidence="2 6" id="KW-0812">Transmembrane</keyword>
<dbReference type="STRING" id="113540.ENSSFOP00015070480"/>
<sequence>MDPVVPPSGRNHAPRPLSVLDEERLDVLGQRREQETPPLWESVKSVCRCSSSRLKSCFLSSVPVFSWLRRYSLRDWAAGDLVSGISVGIMHLPQGLANALLAAVPPAYGLYSSFYPILVYCAFGSSRHVSVGECFSACRYTARKRVTLEGENISACLSWTGTFSILAVMVGSVTEGVTLPGNGTTGHEAAGGDVVLSTLGGGAVSRWLSQPLVKGYTTAAALHVLIHQLPFLMGIRVDRHSGFLSIGRTLVDVLARVSKSSPGTLVVSALSAAALVGGKMLNSRFKSRLPTPVPWELFVVILHSRGTGVHYLTVMTYVCTPLCPPRLSAPSLPPLEQFRELLAPALALAVVGFGFTVSLGKVFALKHGYSVDSNQELLALGLSNCIGGVFQCFAVGGSITRSLLAGAVSSLVILVVLLRLGGVFEQLPKAVLAVVIVVNLHGIFGQAREVSSLWASDRLDLLVWVLTLVFTLLFNLDLGLVASIGFSLLTVIFRTQKETACGVQRPARSAGRARRGGNSGEIGARNGPFGQGQEISQVGWTRMAYALLAAVPPVYGLFSSFYPILVYFVFGTSQHISVGTYAVMSVMIGAVTERLAPDSDCVNGTSWAAEANVSCVEARVKVAAAVTCLCGLFQLALGLVRFGFVVTYLSEPLVRGYTTAAAINVIVSQLKYTFGIQPQRFSGPFSLIYTVIDLCYLLPKANIGTLVVSIVTIVLLIIAKEVNVLLVRKLPVPIPMELIAIIIATVISSQFNLEAQYGVEVVGDIPTGLQRPVLPDVSLFGKVIGDAIALAVVGYGIAISLGRIFALKYGYRVDSNQELVAFGLSNAIGGVFQCFAISCSMSRSLVQESTGGKTQVP</sequence>
<feature type="transmembrane region" description="Helical" evidence="6">
    <location>
        <begin position="427"/>
        <end position="444"/>
    </location>
</feature>
<evidence type="ECO:0000313" key="8">
    <source>
        <dbReference type="EMBL" id="KPP61878.1"/>
    </source>
</evidence>
<keyword evidence="3 6" id="KW-1133">Transmembrane helix</keyword>
<feature type="transmembrane region" description="Helical" evidence="6">
    <location>
        <begin position="402"/>
        <end position="420"/>
    </location>
</feature>
<reference evidence="8 9" key="1">
    <citation type="submission" date="2015-08" db="EMBL/GenBank/DDBJ databases">
        <title>The genome of the Asian arowana (Scleropages formosus).</title>
        <authorList>
            <person name="Tan M.H."/>
            <person name="Gan H.M."/>
            <person name="Croft L.J."/>
            <person name="Austin C.M."/>
        </authorList>
    </citation>
    <scope>NUCLEOTIDE SEQUENCE [LARGE SCALE GENOMIC DNA]</scope>
    <source>
        <strain evidence="8">Aro1</strain>
    </source>
</reference>
<feature type="transmembrane region" description="Helical" evidence="6">
    <location>
        <begin position="464"/>
        <end position="489"/>
    </location>
</feature>
<keyword evidence="4 6" id="KW-0472">Membrane</keyword>
<feature type="transmembrane region" description="Helical" evidence="6">
    <location>
        <begin position="341"/>
        <end position="365"/>
    </location>
</feature>
<feature type="transmembrane region" description="Helical" evidence="6">
    <location>
        <begin position="545"/>
        <end position="570"/>
    </location>
</feature>
<proteinExistence type="predicted"/>
<dbReference type="Pfam" id="PF00916">
    <property type="entry name" value="Sulfate_transp"/>
    <property type="match status" value="2"/>
</dbReference>
<evidence type="ECO:0000256" key="1">
    <source>
        <dbReference type="ARBA" id="ARBA00004141"/>
    </source>
</evidence>
<accession>A0A0P7TVY4</accession>
<evidence type="ECO:0000256" key="3">
    <source>
        <dbReference type="ARBA" id="ARBA00022989"/>
    </source>
</evidence>
<dbReference type="Proteomes" id="UP000034805">
    <property type="component" value="Unassembled WGS sequence"/>
</dbReference>
<feature type="transmembrane region" description="Helical" evidence="6">
    <location>
        <begin position="779"/>
        <end position="802"/>
    </location>
</feature>
<evidence type="ECO:0000256" key="4">
    <source>
        <dbReference type="ARBA" id="ARBA00023136"/>
    </source>
</evidence>
<feature type="non-terminal residue" evidence="8">
    <location>
        <position position="857"/>
    </location>
</feature>
<feature type="transmembrane region" description="Helical" evidence="6">
    <location>
        <begin position="656"/>
        <end position="674"/>
    </location>
</feature>
<organism evidence="8 9">
    <name type="scientific">Scleropages formosus</name>
    <name type="common">Asian bonytongue</name>
    <name type="synonym">Osteoglossum formosum</name>
    <dbReference type="NCBI Taxonomy" id="113540"/>
    <lineage>
        <taxon>Eukaryota</taxon>
        <taxon>Metazoa</taxon>
        <taxon>Chordata</taxon>
        <taxon>Craniata</taxon>
        <taxon>Vertebrata</taxon>
        <taxon>Euteleostomi</taxon>
        <taxon>Actinopterygii</taxon>
        <taxon>Neopterygii</taxon>
        <taxon>Teleostei</taxon>
        <taxon>Osteoglossocephala</taxon>
        <taxon>Osteoglossomorpha</taxon>
        <taxon>Osteoglossiformes</taxon>
        <taxon>Osteoglossidae</taxon>
        <taxon>Scleropages</taxon>
    </lineage>
</organism>
<feature type="domain" description="SLC26A/SulP transporter" evidence="7">
    <location>
        <begin position="543"/>
        <end position="856"/>
    </location>
</feature>
<evidence type="ECO:0000256" key="6">
    <source>
        <dbReference type="SAM" id="Phobius"/>
    </source>
</evidence>
<feature type="region of interest" description="Disordered" evidence="5">
    <location>
        <begin position="508"/>
        <end position="529"/>
    </location>
</feature>
<dbReference type="AlphaFoldDB" id="A0A0P7TVY4"/>
<evidence type="ECO:0000256" key="5">
    <source>
        <dbReference type="SAM" id="MobiDB-lite"/>
    </source>
</evidence>
<dbReference type="EMBL" id="JARO02009216">
    <property type="protein sequence ID" value="KPP61878.1"/>
    <property type="molecule type" value="Genomic_DNA"/>
</dbReference>
<feature type="transmembrane region" description="Helical" evidence="6">
    <location>
        <begin position="622"/>
        <end position="644"/>
    </location>
</feature>
<feature type="transmembrane region" description="Helical" evidence="6">
    <location>
        <begin position="705"/>
        <end position="726"/>
    </location>
</feature>
<name>A0A0P7TVY4_SCLFO</name>
<dbReference type="PROSITE" id="PS01130">
    <property type="entry name" value="SLC26A"/>
    <property type="match status" value="1"/>
</dbReference>
<evidence type="ECO:0000313" key="9">
    <source>
        <dbReference type="Proteomes" id="UP000034805"/>
    </source>
</evidence>
<dbReference type="GO" id="GO:0016020">
    <property type="term" value="C:membrane"/>
    <property type="evidence" value="ECO:0007669"/>
    <property type="project" value="UniProtKB-SubCell"/>
</dbReference>
<protein>
    <recommendedName>
        <fullName evidence="7">SLC26A/SulP transporter domain-containing protein</fullName>
    </recommendedName>
</protein>
<dbReference type="InterPro" id="IPR011547">
    <property type="entry name" value="SLC26A/SulP_dom"/>
</dbReference>
<dbReference type="GO" id="GO:0008271">
    <property type="term" value="F:secondary active sulfate transmembrane transporter activity"/>
    <property type="evidence" value="ECO:0007669"/>
    <property type="project" value="InterPro"/>
</dbReference>
<gene>
    <name evidence="8" type="ORF">Z043_119975</name>
</gene>
<dbReference type="InterPro" id="IPR001902">
    <property type="entry name" value="SLC26A/SulP_fam"/>
</dbReference>
<comment type="subcellular location">
    <subcellularLocation>
        <location evidence="1">Membrane</location>
        <topology evidence="1">Multi-pass membrane protein</topology>
    </subcellularLocation>
</comment>
<evidence type="ECO:0000259" key="7">
    <source>
        <dbReference type="Pfam" id="PF00916"/>
    </source>
</evidence>